<proteinExistence type="predicted"/>
<evidence type="ECO:0000313" key="2">
    <source>
        <dbReference type="EMBL" id="MVN20067.1"/>
    </source>
</evidence>
<dbReference type="AlphaFoldDB" id="A0A7K1SS66"/>
<gene>
    <name evidence="2" type="primary">porV</name>
    <name evidence="2" type="ORF">GO621_00775</name>
</gene>
<dbReference type="NCBIfam" id="NF033709">
    <property type="entry name" value="PorV_fam"/>
    <property type="match status" value="1"/>
</dbReference>
<feature type="domain" description="Type IX secretion system protein PorV" evidence="1">
    <location>
        <begin position="40"/>
        <end position="276"/>
    </location>
</feature>
<comment type="caution">
    <text evidence="2">The sequence shown here is derived from an EMBL/GenBank/DDBJ whole genome shotgun (WGS) entry which is preliminary data.</text>
</comment>
<dbReference type="Gene3D" id="2.40.160.60">
    <property type="entry name" value="Outer membrane protein transport protein (OMPP1/FadL/TodX)"/>
    <property type="match status" value="1"/>
</dbReference>
<dbReference type="InterPro" id="IPR047799">
    <property type="entry name" value="T9SS_OM_PorV"/>
</dbReference>
<protein>
    <submittedName>
        <fullName evidence="2">Type IX secretion system outer membrane channel protein PorV</fullName>
    </submittedName>
</protein>
<keyword evidence="3" id="KW-1185">Reference proteome</keyword>
<dbReference type="InterPro" id="IPR045741">
    <property type="entry name" value="PorV"/>
</dbReference>
<organism evidence="2 3">
    <name type="scientific">Mucilaginibacter arboris</name>
    <dbReference type="NCBI Taxonomy" id="2682090"/>
    <lineage>
        <taxon>Bacteria</taxon>
        <taxon>Pseudomonadati</taxon>
        <taxon>Bacteroidota</taxon>
        <taxon>Sphingobacteriia</taxon>
        <taxon>Sphingobacteriales</taxon>
        <taxon>Sphingobacteriaceae</taxon>
        <taxon>Mucilaginibacter</taxon>
    </lineage>
</organism>
<reference evidence="2 3" key="1">
    <citation type="submission" date="2019-12" db="EMBL/GenBank/DDBJ databases">
        <title>Mucilaginibacter sp. HMF7410 genome sequencing and assembly.</title>
        <authorList>
            <person name="Kang H."/>
            <person name="Cha I."/>
            <person name="Kim H."/>
            <person name="Joh K."/>
        </authorList>
    </citation>
    <scope>NUCLEOTIDE SEQUENCE [LARGE SCALE GENOMIC DNA]</scope>
    <source>
        <strain evidence="2 3">HMF7410</strain>
    </source>
</reference>
<accession>A0A7K1SS66</accession>
<dbReference type="Proteomes" id="UP000462014">
    <property type="component" value="Unassembled WGS sequence"/>
</dbReference>
<dbReference type="Pfam" id="PF19572">
    <property type="entry name" value="PorV"/>
    <property type="match status" value="1"/>
</dbReference>
<name>A0A7K1SS66_9SPHI</name>
<dbReference type="NCBIfam" id="NF033710">
    <property type="entry name" value="T9SS_OM_PorV"/>
    <property type="match status" value="1"/>
</dbReference>
<evidence type="ECO:0000313" key="3">
    <source>
        <dbReference type="Proteomes" id="UP000462014"/>
    </source>
</evidence>
<evidence type="ECO:0000259" key="1">
    <source>
        <dbReference type="Pfam" id="PF19572"/>
    </source>
</evidence>
<dbReference type="EMBL" id="WPIK01000001">
    <property type="protein sequence ID" value="MVN20067.1"/>
    <property type="molecule type" value="Genomic_DNA"/>
</dbReference>
<dbReference type="RefSeq" id="WP_157563003.1">
    <property type="nucleotide sequence ID" value="NZ_WPIK01000001.1"/>
</dbReference>
<dbReference type="SUPFAM" id="SSF56935">
    <property type="entry name" value="Porins"/>
    <property type="match status" value="1"/>
</dbReference>
<sequence length="380" mass="41947">MEINTIVKRFLILTISLGFSIFYADAQVNGTNTNGSSSSGAILTAVPFLTVSPDARSGAIGDAGVALSSDKNANYWNPSKLAFIENGDQVSLSYSPWLRRLVPDINLAYLSYAHKLDNRNTIGLSLRYFNLGKIQLVDINQQDQGTYTPNEFSIDATFARKFGENFSLGTSLRYIYSNLSSGTFSEGQQTKPGQAIAADVSLYYKKPTQMFGQDDLFAFGLNISNIGSKMSYTETGQKYFLPTNLKVGVANTWFLDNYNELTAVLDVNKLLVPTNPNSTASVPAGIFGSFTDAGFTGELKEINFGGGLEYWYNHQFALRGGYFYENPNRGNRNYLTLGAGFRFDAFNLDFSYLVANEQQSALANTLRFTLGYTFGKDYSK</sequence>